<proteinExistence type="predicted"/>
<evidence type="ECO:0000256" key="1">
    <source>
        <dbReference type="SAM" id="Coils"/>
    </source>
</evidence>
<reference evidence="5" key="1">
    <citation type="journal article" date="2020" name="BMC Genomics">
        <title>Correction to: Identification and distribution of gene clusters required for synthesis of sphingolipid metabolism inhibitors in diverse species of the filamentous fungus Fusarium.</title>
        <authorList>
            <person name="Kim H.S."/>
            <person name="Lohmar J.M."/>
            <person name="Busman M."/>
            <person name="Brown D.W."/>
            <person name="Naumann T.A."/>
            <person name="Divon H.H."/>
            <person name="Lysoe E."/>
            <person name="Uhlig S."/>
            <person name="Proctor R.H."/>
        </authorList>
    </citation>
    <scope>NUCLEOTIDE SEQUENCE [LARGE SCALE GENOMIC DNA]</scope>
    <source>
        <strain evidence="5">NRRL 25331</strain>
    </source>
</reference>
<evidence type="ECO:0000259" key="3">
    <source>
        <dbReference type="PROSITE" id="PS50948"/>
    </source>
</evidence>
<dbReference type="Proteomes" id="UP000572754">
    <property type="component" value="Unassembled WGS sequence"/>
</dbReference>
<feature type="coiled-coil region" evidence="1">
    <location>
        <begin position="109"/>
        <end position="136"/>
    </location>
</feature>
<feature type="signal peptide" evidence="2">
    <location>
        <begin position="1"/>
        <end position="18"/>
    </location>
</feature>
<feature type="chain" id="PRO_5034091437" description="Apple domain-containing protein" evidence="2">
    <location>
        <begin position="19"/>
        <end position="226"/>
    </location>
</feature>
<dbReference type="EMBL" id="JAAQPE010000658">
    <property type="protein sequence ID" value="KAF5657249.1"/>
    <property type="molecule type" value="Genomic_DNA"/>
</dbReference>
<dbReference type="AlphaFoldDB" id="A0A8H5SP48"/>
<organism evidence="4 5">
    <name type="scientific">Fusarium circinatum</name>
    <name type="common">Pitch canker fungus</name>
    <name type="synonym">Gibberella circinata</name>
    <dbReference type="NCBI Taxonomy" id="48490"/>
    <lineage>
        <taxon>Eukaryota</taxon>
        <taxon>Fungi</taxon>
        <taxon>Dikarya</taxon>
        <taxon>Ascomycota</taxon>
        <taxon>Pezizomycotina</taxon>
        <taxon>Sordariomycetes</taxon>
        <taxon>Hypocreomycetidae</taxon>
        <taxon>Hypocreales</taxon>
        <taxon>Nectriaceae</taxon>
        <taxon>Fusarium</taxon>
        <taxon>Fusarium fujikuroi species complex</taxon>
    </lineage>
</organism>
<keyword evidence="2" id="KW-0732">Signal</keyword>
<name>A0A8H5SP48_FUSCI</name>
<gene>
    <name evidence="4" type="ORF">FCIRC_13327</name>
</gene>
<keyword evidence="5" id="KW-1185">Reference proteome</keyword>
<evidence type="ECO:0000313" key="4">
    <source>
        <dbReference type="EMBL" id="KAF5657249.1"/>
    </source>
</evidence>
<protein>
    <recommendedName>
        <fullName evidence="3">Apple domain-containing protein</fullName>
    </recommendedName>
</protein>
<keyword evidence="1" id="KW-0175">Coiled coil</keyword>
<dbReference type="InterPro" id="IPR003609">
    <property type="entry name" value="Pan_app"/>
</dbReference>
<accession>A0A8H5SP48</accession>
<feature type="domain" description="Apple" evidence="3">
    <location>
        <begin position="152"/>
        <end position="225"/>
    </location>
</feature>
<evidence type="ECO:0000256" key="2">
    <source>
        <dbReference type="SAM" id="SignalP"/>
    </source>
</evidence>
<reference evidence="4 5" key="2">
    <citation type="submission" date="2020-05" db="EMBL/GenBank/DDBJ databases">
        <title>Identification and distribution of gene clusters putatively required for synthesis of sphingolipid metabolism inhibitors in phylogenetically diverse species of the filamentous fungus Fusarium.</title>
        <authorList>
            <person name="Kim H.-S."/>
            <person name="Busman M."/>
            <person name="Brown D.W."/>
            <person name="Divon H."/>
            <person name="Uhlig S."/>
            <person name="Proctor R.H."/>
        </authorList>
    </citation>
    <scope>NUCLEOTIDE SEQUENCE [LARGE SCALE GENOMIC DNA]</scope>
    <source>
        <strain evidence="4 5">NRRL 25331</strain>
    </source>
</reference>
<dbReference type="PROSITE" id="PS50948">
    <property type="entry name" value="PAN"/>
    <property type="match status" value="1"/>
</dbReference>
<comment type="caution">
    <text evidence="4">The sequence shown here is derived from an EMBL/GenBank/DDBJ whole genome shotgun (WGS) entry which is preliminary data.</text>
</comment>
<evidence type="ECO:0000313" key="5">
    <source>
        <dbReference type="Proteomes" id="UP000572754"/>
    </source>
</evidence>
<sequence length="226" mass="24961">MKTLALYMSLVLIRGANTQEACEEGRRVTISPSYTVEYKCGKYRMGRPYNNVMSHEDCAAICEASDLEVCTYKSASKLCIVGDPNGAEGTHSAYTYMVRVPEGSVDPFPESCEEQKDDLRRRLDEAERQLNTCRANCGTPSPVPAPAPAPICGINKASSLRPIRNLYNIPLANCKMACNADTRCLSYSTSNRHGMGICSLYDQECKDSQLQPTVFPNLVTYDKRCG</sequence>